<accession>A0A418PZH1</accession>
<evidence type="ECO:0000313" key="2">
    <source>
        <dbReference type="Proteomes" id="UP000285023"/>
    </source>
</evidence>
<sequence>MQPVRLVLLLLAGPRQGENDFVEFPSIDDAISYGSQVQGDRRFQLDALEDSRGRPMMAYDELNERCRATPTIRRSAAG</sequence>
<reference evidence="1 2" key="1">
    <citation type="submission" date="2018-09" db="EMBL/GenBank/DDBJ databases">
        <title>Sphingomonas sp. DAC4.</title>
        <authorList>
            <person name="Seo T."/>
        </authorList>
    </citation>
    <scope>NUCLEOTIDE SEQUENCE [LARGE SCALE GENOMIC DNA]</scope>
    <source>
        <strain evidence="1 2">DAC4</strain>
    </source>
</reference>
<gene>
    <name evidence="1" type="ORF">D3M59_07530</name>
</gene>
<protein>
    <submittedName>
        <fullName evidence="1">Uncharacterized protein</fullName>
    </submittedName>
</protein>
<dbReference type="EMBL" id="QXTF01000002">
    <property type="protein sequence ID" value="RIX29157.1"/>
    <property type="molecule type" value="Genomic_DNA"/>
</dbReference>
<dbReference type="AlphaFoldDB" id="A0A418PZH1"/>
<evidence type="ECO:0000313" key="1">
    <source>
        <dbReference type="EMBL" id="RIX29157.1"/>
    </source>
</evidence>
<proteinExistence type="predicted"/>
<comment type="caution">
    <text evidence="1">The sequence shown here is derived from an EMBL/GenBank/DDBJ whole genome shotgun (WGS) entry which is preliminary data.</text>
</comment>
<organism evidence="1 2">
    <name type="scientific">Sphingomonas edaphi</name>
    <dbReference type="NCBI Taxonomy" id="2315689"/>
    <lineage>
        <taxon>Bacteria</taxon>
        <taxon>Pseudomonadati</taxon>
        <taxon>Pseudomonadota</taxon>
        <taxon>Alphaproteobacteria</taxon>
        <taxon>Sphingomonadales</taxon>
        <taxon>Sphingomonadaceae</taxon>
        <taxon>Sphingomonas</taxon>
    </lineage>
</organism>
<dbReference type="RefSeq" id="WP_119533044.1">
    <property type="nucleotide sequence ID" value="NZ_QXTF01000002.1"/>
</dbReference>
<name>A0A418PZH1_9SPHN</name>
<dbReference type="Proteomes" id="UP000285023">
    <property type="component" value="Unassembled WGS sequence"/>
</dbReference>
<keyword evidence="2" id="KW-1185">Reference proteome</keyword>